<dbReference type="Gene3D" id="3.30.565.10">
    <property type="entry name" value="Histidine kinase-like ATPase, C-terminal domain"/>
    <property type="match status" value="1"/>
</dbReference>
<dbReference type="SUPFAM" id="SSF47384">
    <property type="entry name" value="Homodimeric domain of signal transducing histidine kinase"/>
    <property type="match status" value="1"/>
</dbReference>
<dbReference type="EC" id="2.7.13.3" evidence="3"/>
<proteinExistence type="predicted"/>
<evidence type="ECO:0000256" key="5">
    <source>
        <dbReference type="ARBA" id="ARBA00022679"/>
    </source>
</evidence>
<comment type="subcellular location">
    <subcellularLocation>
        <location evidence="2">Membrane</location>
        <topology evidence="2">Multi-pass membrane protein</topology>
    </subcellularLocation>
</comment>
<dbReference type="InterPro" id="IPR008358">
    <property type="entry name" value="Sig_transdc_His_kin/Pase_MprB"/>
</dbReference>
<feature type="transmembrane region" description="Helical" evidence="13">
    <location>
        <begin position="6"/>
        <end position="22"/>
    </location>
</feature>
<accession>A0ABQ1EKZ0</accession>
<dbReference type="SMART" id="SM00387">
    <property type="entry name" value="HATPase_c"/>
    <property type="match status" value="1"/>
</dbReference>
<comment type="catalytic activity">
    <reaction evidence="1">
        <text>ATP + protein L-histidine = ADP + protein N-phospho-L-histidine.</text>
        <dbReference type="EC" id="2.7.13.3"/>
    </reaction>
</comment>
<keyword evidence="10 13" id="KW-1133">Transmembrane helix</keyword>
<feature type="domain" description="Histidine kinase" evidence="14">
    <location>
        <begin position="88"/>
        <end position="284"/>
    </location>
</feature>
<dbReference type="InterPro" id="IPR036890">
    <property type="entry name" value="HATPase_C_sf"/>
</dbReference>
<reference evidence="16" key="1">
    <citation type="journal article" date="2019" name="Int. J. Syst. Evol. Microbiol.">
        <title>The Global Catalogue of Microorganisms (GCM) 10K type strain sequencing project: providing services to taxonomists for standard genome sequencing and annotation.</title>
        <authorList>
            <consortium name="The Broad Institute Genomics Platform"/>
            <consortium name="The Broad Institute Genome Sequencing Center for Infectious Disease"/>
            <person name="Wu L."/>
            <person name="Ma J."/>
        </authorList>
    </citation>
    <scope>NUCLEOTIDE SEQUENCE [LARGE SCALE GENOMIC DNA]</scope>
    <source>
        <strain evidence="16">CGMCC 1.15043</strain>
    </source>
</reference>
<dbReference type="SUPFAM" id="SSF55874">
    <property type="entry name" value="ATPase domain of HSP90 chaperone/DNA topoisomerase II/histidine kinase"/>
    <property type="match status" value="1"/>
</dbReference>
<name>A0ABQ1EKZ0_9BACL</name>
<evidence type="ECO:0000256" key="4">
    <source>
        <dbReference type="ARBA" id="ARBA00022553"/>
    </source>
</evidence>
<evidence type="ECO:0000256" key="13">
    <source>
        <dbReference type="SAM" id="Phobius"/>
    </source>
</evidence>
<evidence type="ECO:0000256" key="8">
    <source>
        <dbReference type="ARBA" id="ARBA00022777"/>
    </source>
</evidence>
<dbReference type="InterPro" id="IPR003661">
    <property type="entry name" value="HisK_dim/P_dom"/>
</dbReference>
<dbReference type="PANTHER" id="PTHR45528">
    <property type="entry name" value="SENSOR HISTIDINE KINASE CPXA"/>
    <property type="match status" value="1"/>
</dbReference>
<evidence type="ECO:0000256" key="11">
    <source>
        <dbReference type="ARBA" id="ARBA00023012"/>
    </source>
</evidence>
<keyword evidence="4" id="KW-0597">Phosphoprotein</keyword>
<evidence type="ECO:0000313" key="16">
    <source>
        <dbReference type="Proteomes" id="UP000615455"/>
    </source>
</evidence>
<organism evidence="15 16">
    <name type="scientific">Paenibacillus marchantiophytorum</name>
    <dbReference type="NCBI Taxonomy" id="1619310"/>
    <lineage>
        <taxon>Bacteria</taxon>
        <taxon>Bacillati</taxon>
        <taxon>Bacillota</taxon>
        <taxon>Bacilli</taxon>
        <taxon>Bacillales</taxon>
        <taxon>Paenibacillaceae</taxon>
        <taxon>Paenibacillus</taxon>
    </lineage>
</organism>
<dbReference type="InterPro" id="IPR036097">
    <property type="entry name" value="HisK_dim/P_sf"/>
</dbReference>
<evidence type="ECO:0000256" key="7">
    <source>
        <dbReference type="ARBA" id="ARBA00022741"/>
    </source>
</evidence>
<evidence type="ECO:0000256" key="9">
    <source>
        <dbReference type="ARBA" id="ARBA00022840"/>
    </source>
</evidence>
<dbReference type="EMBL" id="BMHE01000008">
    <property type="protein sequence ID" value="GFZ75849.1"/>
    <property type="molecule type" value="Genomic_DNA"/>
</dbReference>
<keyword evidence="6 13" id="KW-0812">Transmembrane</keyword>
<evidence type="ECO:0000256" key="10">
    <source>
        <dbReference type="ARBA" id="ARBA00022989"/>
    </source>
</evidence>
<comment type="caution">
    <text evidence="15">The sequence shown here is derived from an EMBL/GenBank/DDBJ whole genome shotgun (WGS) entry which is preliminary data.</text>
</comment>
<evidence type="ECO:0000256" key="6">
    <source>
        <dbReference type="ARBA" id="ARBA00022692"/>
    </source>
</evidence>
<evidence type="ECO:0000259" key="14">
    <source>
        <dbReference type="PROSITE" id="PS50109"/>
    </source>
</evidence>
<keyword evidence="8 15" id="KW-0418">Kinase</keyword>
<dbReference type="GO" id="GO:0016301">
    <property type="term" value="F:kinase activity"/>
    <property type="evidence" value="ECO:0007669"/>
    <property type="project" value="UniProtKB-KW"/>
</dbReference>
<dbReference type="CDD" id="cd00082">
    <property type="entry name" value="HisKA"/>
    <property type="match status" value="1"/>
</dbReference>
<evidence type="ECO:0000256" key="2">
    <source>
        <dbReference type="ARBA" id="ARBA00004141"/>
    </source>
</evidence>
<dbReference type="Pfam" id="PF00512">
    <property type="entry name" value="HisKA"/>
    <property type="match status" value="1"/>
</dbReference>
<dbReference type="PANTHER" id="PTHR45528:SF8">
    <property type="entry name" value="HISTIDINE KINASE"/>
    <property type="match status" value="1"/>
</dbReference>
<keyword evidence="11" id="KW-0902">Two-component regulatory system</keyword>
<keyword evidence="5" id="KW-0808">Transferase</keyword>
<dbReference type="CDD" id="cd00075">
    <property type="entry name" value="HATPase"/>
    <property type="match status" value="1"/>
</dbReference>
<evidence type="ECO:0000256" key="3">
    <source>
        <dbReference type="ARBA" id="ARBA00012438"/>
    </source>
</evidence>
<keyword evidence="7" id="KW-0547">Nucleotide-binding</keyword>
<evidence type="ECO:0000256" key="12">
    <source>
        <dbReference type="ARBA" id="ARBA00023136"/>
    </source>
</evidence>
<dbReference type="Gene3D" id="1.10.287.130">
    <property type="match status" value="1"/>
</dbReference>
<keyword evidence="9" id="KW-0067">ATP-binding</keyword>
<gene>
    <name evidence="15" type="ORF">GCM10008018_21370</name>
</gene>
<dbReference type="SMART" id="SM00388">
    <property type="entry name" value="HisKA"/>
    <property type="match status" value="1"/>
</dbReference>
<protein>
    <recommendedName>
        <fullName evidence="3">histidine kinase</fullName>
        <ecNumber evidence="3">2.7.13.3</ecNumber>
    </recommendedName>
</protein>
<dbReference type="RefSeq" id="WP_229757570.1">
    <property type="nucleotide sequence ID" value="NZ_BMHE01000008.1"/>
</dbReference>
<dbReference type="PRINTS" id="PR01780">
    <property type="entry name" value="LANTIREGPROT"/>
</dbReference>
<sequence>MTSFFLATIAIAAVALIHLYLIKNEMKRIHAQLHAYNQGLTGKKIDLVFSDRNLEQLAAEINNLMDFVSDAKALRRRTEYELKQSISNISHDLRTPLTSILGYIQLLESDQLSEEEKREYVSIAKIRAKRLQVLLNDFFELSVIESMDYELKREMVDMSALVPDILFGFYDRMNERNREAIIQLPDEKIDLIGNESAIKRVVENLVTNAIHYSDGPIWISMESLDLTVALSISNEAKHLKASDLNILFDRFYTEDRSRSDTGTGLGLFIARSLMVKMNGELTAELLENQLVMKCVWRLDRG</sequence>
<dbReference type="PROSITE" id="PS50109">
    <property type="entry name" value="HIS_KIN"/>
    <property type="match status" value="1"/>
</dbReference>
<dbReference type="Pfam" id="PF02518">
    <property type="entry name" value="HATPase_c"/>
    <property type="match status" value="1"/>
</dbReference>
<evidence type="ECO:0000256" key="1">
    <source>
        <dbReference type="ARBA" id="ARBA00000085"/>
    </source>
</evidence>
<dbReference type="InterPro" id="IPR005467">
    <property type="entry name" value="His_kinase_dom"/>
</dbReference>
<keyword evidence="12 13" id="KW-0472">Membrane</keyword>
<evidence type="ECO:0000313" key="15">
    <source>
        <dbReference type="EMBL" id="GFZ75849.1"/>
    </source>
</evidence>
<keyword evidence="16" id="KW-1185">Reference proteome</keyword>
<dbReference type="Proteomes" id="UP000615455">
    <property type="component" value="Unassembled WGS sequence"/>
</dbReference>
<dbReference type="InterPro" id="IPR003594">
    <property type="entry name" value="HATPase_dom"/>
</dbReference>
<dbReference type="InterPro" id="IPR050398">
    <property type="entry name" value="HssS/ArlS-like"/>
</dbReference>